<organism evidence="1 2">
    <name type="scientific">Sphingobium vermicomposti</name>
    <dbReference type="NCBI Taxonomy" id="529005"/>
    <lineage>
        <taxon>Bacteria</taxon>
        <taxon>Pseudomonadati</taxon>
        <taxon>Pseudomonadota</taxon>
        <taxon>Alphaproteobacteria</taxon>
        <taxon>Sphingomonadales</taxon>
        <taxon>Sphingomonadaceae</taxon>
        <taxon>Sphingobium</taxon>
    </lineage>
</organism>
<evidence type="ECO:0000313" key="1">
    <source>
        <dbReference type="EMBL" id="NIJ16275.1"/>
    </source>
</evidence>
<sequence length="133" mass="14379">MLERNSSNALGHQHARGFNLQRGSLLAVGCGPTFFDYADAIACNKRCRWDAAKLGANARLDVLRGAVDRARLFAEFTALAIVPKRFGDRMGSAEACRHLDFGKEGIVMVTSGNHGLPRNRIAAQNISTGATFC</sequence>
<accession>A0A846MEN4</accession>
<proteinExistence type="predicted"/>
<evidence type="ECO:0000313" key="2">
    <source>
        <dbReference type="Proteomes" id="UP000576821"/>
    </source>
</evidence>
<name>A0A846MEN4_9SPHN</name>
<dbReference type="RefSeq" id="WP_167302937.1">
    <property type="nucleotide sequence ID" value="NZ_JAASQR010000002.1"/>
</dbReference>
<dbReference type="EMBL" id="JAASQR010000002">
    <property type="protein sequence ID" value="NIJ16275.1"/>
    <property type="molecule type" value="Genomic_DNA"/>
</dbReference>
<keyword evidence="2" id="KW-1185">Reference proteome</keyword>
<gene>
    <name evidence="1" type="ORF">FHS54_001241</name>
</gene>
<dbReference type="AlphaFoldDB" id="A0A846MEN4"/>
<reference evidence="1 2" key="1">
    <citation type="submission" date="2020-03" db="EMBL/GenBank/DDBJ databases">
        <title>Genomic Encyclopedia of Type Strains, Phase IV (KMG-IV): sequencing the most valuable type-strain genomes for metagenomic binning, comparative biology and taxonomic classification.</title>
        <authorList>
            <person name="Goeker M."/>
        </authorList>
    </citation>
    <scope>NUCLEOTIDE SEQUENCE [LARGE SCALE GENOMIC DNA]</scope>
    <source>
        <strain evidence="1 2">DSM 21299</strain>
    </source>
</reference>
<comment type="caution">
    <text evidence="1">The sequence shown here is derived from an EMBL/GenBank/DDBJ whole genome shotgun (WGS) entry which is preliminary data.</text>
</comment>
<dbReference type="Proteomes" id="UP000576821">
    <property type="component" value="Unassembled WGS sequence"/>
</dbReference>
<protein>
    <submittedName>
        <fullName evidence="1">Uncharacterized protein</fullName>
    </submittedName>
</protein>